<protein>
    <submittedName>
        <fullName evidence="2">Uncharacterized protein</fullName>
    </submittedName>
</protein>
<sequence>MYRYNRDKVNEKKKLIEKFVQKYDNSLDKGPDGYSKEEFSIYSKIMGIYRHKLGRSPTQDELFRCYDKIKANEITYETINQAMDENGEDYKTVLFPELSYTLVEVETEEEDFVSTEAEYEDETIVSEEAEKPMTIGDKESGSGINNQYILHRPTIYNISNKIVEEQDFSTDKFIKAVKEKVKSLDNEDDSELDMDEEQEKQPTVSSVESKEYKNRCGTKAEMDAENVLAIMKEARNMEDLEMGCKRSTKREKLAHEYDDMVLRHDQMWKMPERRPPVCKMGSKKKCSVNPIEVQSSLLGTLLEDSKNTKVGSILPKFSYKESK</sequence>
<name>A0A6C0CVN8_9ZZZZ</name>
<reference evidence="2" key="1">
    <citation type="journal article" date="2020" name="Nature">
        <title>Giant virus diversity and host interactions through global metagenomics.</title>
        <authorList>
            <person name="Schulz F."/>
            <person name="Roux S."/>
            <person name="Paez-Espino D."/>
            <person name="Jungbluth S."/>
            <person name="Walsh D.A."/>
            <person name="Denef V.J."/>
            <person name="McMahon K.D."/>
            <person name="Konstantinidis K.T."/>
            <person name="Eloe-Fadrosh E.A."/>
            <person name="Kyrpides N.C."/>
            <person name="Woyke T."/>
        </authorList>
    </citation>
    <scope>NUCLEOTIDE SEQUENCE</scope>
    <source>
        <strain evidence="2">GVMAG-M-3300021964-36</strain>
    </source>
</reference>
<evidence type="ECO:0000256" key="1">
    <source>
        <dbReference type="SAM" id="MobiDB-lite"/>
    </source>
</evidence>
<proteinExistence type="predicted"/>
<organism evidence="2">
    <name type="scientific">viral metagenome</name>
    <dbReference type="NCBI Taxonomy" id="1070528"/>
    <lineage>
        <taxon>unclassified sequences</taxon>
        <taxon>metagenomes</taxon>
        <taxon>organismal metagenomes</taxon>
    </lineage>
</organism>
<dbReference type="AlphaFoldDB" id="A0A6C0CVN8"/>
<feature type="region of interest" description="Disordered" evidence="1">
    <location>
        <begin position="184"/>
        <end position="212"/>
    </location>
</feature>
<accession>A0A6C0CVN8</accession>
<evidence type="ECO:0000313" key="2">
    <source>
        <dbReference type="EMBL" id="QHT07575.1"/>
    </source>
</evidence>
<feature type="compositionally biased region" description="Acidic residues" evidence="1">
    <location>
        <begin position="186"/>
        <end position="198"/>
    </location>
</feature>
<dbReference type="EMBL" id="MN739483">
    <property type="protein sequence ID" value="QHT07575.1"/>
    <property type="molecule type" value="Genomic_DNA"/>
</dbReference>